<accession>A0AAD4M8V9</accession>
<dbReference type="EMBL" id="WTXG01000005">
    <property type="protein sequence ID" value="KAI0305643.1"/>
    <property type="molecule type" value="Genomic_DNA"/>
</dbReference>
<name>A0AAD4M8V9_9AGAM</name>
<dbReference type="Proteomes" id="UP001203297">
    <property type="component" value="Unassembled WGS sequence"/>
</dbReference>
<protein>
    <submittedName>
        <fullName evidence="1">Uncharacterized protein</fullName>
    </submittedName>
</protein>
<organism evidence="1 2">
    <name type="scientific">Multifurca ochricompacta</name>
    <dbReference type="NCBI Taxonomy" id="376703"/>
    <lineage>
        <taxon>Eukaryota</taxon>
        <taxon>Fungi</taxon>
        <taxon>Dikarya</taxon>
        <taxon>Basidiomycota</taxon>
        <taxon>Agaricomycotina</taxon>
        <taxon>Agaricomycetes</taxon>
        <taxon>Russulales</taxon>
        <taxon>Russulaceae</taxon>
        <taxon>Multifurca</taxon>
    </lineage>
</organism>
<evidence type="ECO:0000313" key="1">
    <source>
        <dbReference type="EMBL" id="KAI0305643.1"/>
    </source>
</evidence>
<sequence>QTLLVDGYISQSFQPRIAEQYISSLLKSNITPPYITISYPRRDGVFFFVNSAPPYVPKQILNMPYWLLDRSVVPRGTVVPQTMWYPQTVTDRRQHVEEAELQMPIFFEGVDGRLGLSLEASAAGRCHGLFNAQEPAPLGLKSTTHIRVGWLGYKEFKRQVQIRDETSGHNPITISRFAHHVGRSVDAFSRFDFFQLLR</sequence>
<evidence type="ECO:0000313" key="2">
    <source>
        <dbReference type="Proteomes" id="UP001203297"/>
    </source>
</evidence>
<gene>
    <name evidence="1" type="ORF">B0F90DRAFT_1624452</name>
</gene>
<dbReference type="AlphaFoldDB" id="A0AAD4M8V9"/>
<keyword evidence="2" id="KW-1185">Reference proteome</keyword>
<comment type="caution">
    <text evidence="1">The sequence shown here is derived from an EMBL/GenBank/DDBJ whole genome shotgun (WGS) entry which is preliminary data.</text>
</comment>
<reference evidence="1" key="1">
    <citation type="journal article" date="2022" name="New Phytol.">
        <title>Evolutionary transition to the ectomycorrhizal habit in the genomes of a hyperdiverse lineage of mushroom-forming fungi.</title>
        <authorList>
            <person name="Looney B."/>
            <person name="Miyauchi S."/>
            <person name="Morin E."/>
            <person name="Drula E."/>
            <person name="Courty P.E."/>
            <person name="Kohler A."/>
            <person name="Kuo A."/>
            <person name="LaButti K."/>
            <person name="Pangilinan J."/>
            <person name="Lipzen A."/>
            <person name="Riley R."/>
            <person name="Andreopoulos W."/>
            <person name="He G."/>
            <person name="Johnson J."/>
            <person name="Nolan M."/>
            <person name="Tritt A."/>
            <person name="Barry K.W."/>
            <person name="Grigoriev I.V."/>
            <person name="Nagy L.G."/>
            <person name="Hibbett D."/>
            <person name="Henrissat B."/>
            <person name="Matheny P.B."/>
            <person name="Labbe J."/>
            <person name="Martin F.M."/>
        </authorList>
    </citation>
    <scope>NUCLEOTIDE SEQUENCE</scope>
    <source>
        <strain evidence="1">BPL690</strain>
    </source>
</reference>
<feature type="non-terminal residue" evidence="1">
    <location>
        <position position="198"/>
    </location>
</feature>
<proteinExistence type="predicted"/>